<comment type="caution">
    <text evidence="2">The sequence shown here is derived from an EMBL/GenBank/DDBJ whole genome shotgun (WGS) entry which is preliminary data.</text>
</comment>
<dbReference type="AlphaFoldDB" id="A0A8H7K520"/>
<dbReference type="EMBL" id="JADCTT010000017">
    <property type="protein sequence ID" value="KAF9743271.1"/>
    <property type="molecule type" value="Genomic_DNA"/>
</dbReference>
<proteinExistence type="predicted"/>
<dbReference type="Proteomes" id="UP000616885">
    <property type="component" value="Unassembled WGS sequence"/>
</dbReference>
<sequence>MYNAFSEQRGQSWGLVGRLVGSALASYRGTYSIHTHTNFMTAALIPNSIERAWRRGHIPKRELISYAEGHKEAMEPRHRALTCERELASAILHFTFKTHGHNESHTTISSSNGIRARMPARSSPSAVTIHPERDELAPVRQPPSLSCS</sequence>
<evidence type="ECO:0000313" key="3">
    <source>
        <dbReference type="Proteomes" id="UP000616885"/>
    </source>
</evidence>
<feature type="region of interest" description="Disordered" evidence="1">
    <location>
        <begin position="102"/>
        <end position="148"/>
    </location>
</feature>
<name>A0A8H7K520_BIOOC</name>
<reference evidence="2" key="1">
    <citation type="submission" date="2020-10" db="EMBL/GenBank/DDBJ databases">
        <title>High-Quality Genome Resource of Clonostachys rosea strain S41 by Oxford Nanopore Long-Read Sequencing.</title>
        <authorList>
            <person name="Wang H."/>
        </authorList>
    </citation>
    <scope>NUCLEOTIDE SEQUENCE</scope>
    <source>
        <strain evidence="2">S41</strain>
    </source>
</reference>
<accession>A0A8H7K520</accession>
<organism evidence="2 3">
    <name type="scientific">Bionectria ochroleuca</name>
    <name type="common">Gliocladium roseum</name>
    <dbReference type="NCBI Taxonomy" id="29856"/>
    <lineage>
        <taxon>Eukaryota</taxon>
        <taxon>Fungi</taxon>
        <taxon>Dikarya</taxon>
        <taxon>Ascomycota</taxon>
        <taxon>Pezizomycotina</taxon>
        <taxon>Sordariomycetes</taxon>
        <taxon>Hypocreomycetidae</taxon>
        <taxon>Hypocreales</taxon>
        <taxon>Bionectriaceae</taxon>
        <taxon>Clonostachys</taxon>
    </lineage>
</organism>
<evidence type="ECO:0000313" key="2">
    <source>
        <dbReference type="EMBL" id="KAF9743271.1"/>
    </source>
</evidence>
<protein>
    <submittedName>
        <fullName evidence="2">Uncharacterized protein</fullName>
    </submittedName>
</protein>
<evidence type="ECO:0000256" key="1">
    <source>
        <dbReference type="SAM" id="MobiDB-lite"/>
    </source>
</evidence>
<gene>
    <name evidence="2" type="ORF">IM811_006362</name>
</gene>